<evidence type="ECO:0000256" key="2">
    <source>
        <dbReference type="RuleBase" id="RU102079"/>
    </source>
</evidence>
<keyword evidence="5" id="KW-1185">Reference proteome</keyword>
<dbReference type="Proteomes" id="UP000472262">
    <property type="component" value="Unassembled WGS sequence"/>
</dbReference>
<dbReference type="PROSITE" id="PS51304">
    <property type="entry name" value="GALECTIN"/>
    <property type="match status" value="1"/>
</dbReference>
<organism evidence="4 5">
    <name type="scientific">Sinocyclocheilus grahami</name>
    <name type="common">Dianchi golden-line fish</name>
    <name type="synonym">Barbus grahami</name>
    <dbReference type="NCBI Taxonomy" id="75366"/>
    <lineage>
        <taxon>Eukaryota</taxon>
        <taxon>Metazoa</taxon>
        <taxon>Chordata</taxon>
        <taxon>Craniata</taxon>
        <taxon>Vertebrata</taxon>
        <taxon>Euteleostomi</taxon>
        <taxon>Actinopterygii</taxon>
        <taxon>Neopterygii</taxon>
        <taxon>Teleostei</taxon>
        <taxon>Ostariophysi</taxon>
        <taxon>Cypriniformes</taxon>
        <taxon>Cyprinidae</taxon>
        <taxon>Cyprininae</taxon>
        <taxon>Sinocyclocheilus</taxon>
    </lineage>
</organism>
<dbReference type="OMA" id="QHTVAMN"/>
<evidence type="ECO:0000313" key="4">
    <source>
        <dbReference type="Ensembl" id="ENSSGRP00000060333.1"/>
    </source>
</evidence>
<reference evidence="4" key="1">
    <citation type="submission" date="2025-08" db="UniProtKB">
        <authorList>
            <consortium name="Ensembl"/>
        </authorList>
    </citation>
    <scope>IDENTIFICATION</scope>
</reference>
<dbReference type="AlphaFoldDB" id="A0A672PC32"/>
<dbReference type="InterPro" id="IPR013320">
    <property type="entry name" value="ConA-like_dom_sf"/>
</dbReference>
<keyword evidence="1 2" id="KW-0430">Lectin</keyword>
<dbReference type="Pfam" id="PF00337">
    <property type="entry name" value="Gal-bind_lectin"/>
    <property type="match status" value="1"/>
</dbReference>
<dbReference type="GO" id="GO:0030246">
    <property type="term" value="F:carbohydrate binding"/>
    <property type="evidence" value="ECO:0007669"/>
    <property type="project" value="UniProtKB-UniRule"/>
</dbReference>
<dbReference type="PANTHER" id="PTHR11346:SF176">
    <property type="entry name" value="32 KDA BETA-GALACTOSIDE-BINDING LECTIN LEC-3"/>
    <property type="match status" value="1"/>
</dbReference>
<dbReference type="SMART" id="SM00276">
    <property type="entry name" value="GLECT"/>
    <property type="match status" value="1"/>
</dbReference>
<accession>A0A672PC32</accession>
<feature type="domain" description="Galectin" evidence="3">
    <location>
        <begin position="1"/>
        <end position="106"/>
    </location>
</feature>
<protein>
    <recommendedName>
        <fullName evidence="2">Galectin</fullName>
    </recommendedName>
</protein>
<evidence type="ECO:0000313" key="5">
    <source>
        <dbReference type="Proteomes" id="UP000472262"/>
    </source>
</evidence>
<dbReference type="InterPro" id="IPR044156">
    <property type="entry name" value="Galectin-like"/>
</dbReference>
<evidence type="ECO:0000259" key="3">
    <source>
        <dbReference type="PROSITE" id="PS51304"/>
    </source>
</evidence>
<sequence length="106" mass="12015">KSIIISGRVLPGANRFHVNLQCGSHSGADIALHFNPRYESPGYVVHNTSQSRCWGSEERKYEAPFPQGQTFTLQILVEQDKYKVQGHSHKSLLNIYFLARKVQQSS</sequence>
<proteinExistence type="predicted"/>
<dbReference type="Gene3D" id="2.60.120.200">
    <property type="match status" value="1"/>
</dbReference>
<dbReference type="Ensembl" id="ENSSGRT00000064375.1">
    <property type="protein sequence ID" value="ENSSGRP00000060333.1"/>
    <property type="gene ID" value="ENSSGRG00000031351.1"/>
</dbReference>
<dbReference type="SMART" id="SM00908">
    <property type="entry name" value="Gal-bind_lectin"/>
    <property type="match status" value="1"/>
</dbReference>
<dbReference type="InParanoid" id="A0A672PC32"/>
<dbReference type="SUPFAM" id="SSF49899">
    <property type="entry name" value="Concanavalin A-like lectins/glucanases"/>
    <property type="match status" value="1"/>
</dbReference>
<dbReference type="PANTHER" id="PTHR11346">
    <property type="entry name" value="GALECTIN"/>
    <property type="match status" value="1"/>
</dbReference>
<evidence type="ECO:0000256" key="1">
    <source>
        <dbReference type="ARBA" id="ARBA00022734"/>
    </source>
</evidence>
<dbReference type="CDD" id="cd00070">
    <property type="entry name" value="GLECT"/>
    <property type="match status" value="1"/>
</dbReference>
<reference evidence="4" key="2">
    <citation type="submission" date="2025-09" db="UniProtKB">
        <authorList>
            <consortium name="Ensembl"/>
        </authorList>
    </citation>
    <scope>IDENTIFICATION</scope>
</reference>
<name>A0A672PC32_SINGR</name>
<dbReference type="InterPro" id="IPR001079">
    <property type="entry name" value="Galectin_CRD"/>
</dbReference>